<dbReference type="Proteomes" id="UP001459714">
    <property type="component" value="Unassembled WGS sequence"/>
</dbReference>
<comment type="caution">
    <text evidence="2">The sequence shown here is derived from an EMBL/GenBank/DDBJ whole genome shotgun (WGS) entry which is preliminary data.</text>
</comment>
<gene>
    <name evidence="2" type="primary">csaB</name>
    <name evidence="2" type="ORF">NST17_17985</name>
</gene>
<keyword evidence="3" id="KW-1185">Reference proteome</keyword>
<accession>A0ABU9K1Q2</accession>
<feature type="domain" description="Polysaccharide pyruvyl transferase" evidence="1">
    <location>
        <begin position="13"/>
        <end position="289"/>
    </location>
</feature>
<dbReference type="EMBL" id="JBBYAK010000001">
    <property type="protein sequence ID" value="MEL3959047.1"/>
    <property type="molecule type" value="Genomic_DNA"/>
</dbReference>
<dbReference type="PANTHER" id="PTHR36836:SF1">
    <property type="entry name" value="COLANIC ACID BIOSYNTHESIS PROTEIN WCAK"/>
    <property type="match status" value="1"/>
</dbReference>
<sequence>MHIVISGYYGFDNVGDEAILFSIIKNLRYLNSKINITVLSNNLESTKAMYGVNAVNRWKLKEISDVLKTADGLISGGGSLLQDTTGLKSIPYYTGIMRIAMMHGVPVFVYAQGMGPIHKSFNKWLVSSTLNKATGITVRDESSRQLLIDIGVNKEIIVVPDPVIGLDGSLFSTTWLRKQHISKPIVAVSVRDWPSEINFKERIARALDRLAQRNYSIVFVPMHGVHDYKTSMDTAALMKNRSFIAPGNISIGEKISIIGQANLLIGMRLHALIFSAITATPFIALSYDPKIDAFASIAEQPVAGHVCEDGWDDKSLTELALSQLADEKRQAAFLKEKIGPMKKSALKTTELAMKMFAEKSHA</sequence>
<evidence type="ECO:0000313" key="2">
    <source>
        <dbReference type="EMBL" id="MEL3959047.1"/>
    </source>
</evidence>
<dbReference type="Gene3D" id="3.40.50.2000">
    <property type="entry name" value="Glycogen Phosphorylase B"/>
    <property type="match status" value="1"/>
</dbReference>
<proteinExistence type="predicted"/>
<dbReference type="Pfam" id="PF04230">
    <property type="entry name" value="PS_pyruv_trans"/>
    <property type="match status" value="1"/>
</dbReference>
<dbReference type="GO" id="GO:0016740">
    <property type="term" value="F:transferase activity"/>
    <property type="evidence" value="ECO:0007669"/>
    <property type="project" value="UniProtKB-KW"/>
</dbReference>
<organism evidence="2 3">
    <name type="scientific">Caldifermentibacillus hisashii</name>
    <dbReference type="NCBI Taxonomy" id="996558"/>
    <lineage>
        <taxon>Bacteria</taxon>
        <taxon>Bacillati</taxon>
        <taxon>Bacillota</taxon>
        <taxon>Bacilli</taxon>
        <taxon>Bacillales</taxon>
        <taxon>Bacillaceae</taxon>
        <taxon>Caldifermentibacillus</taxon>
    </lineage>
</organism>
<dbReference type="SUPFAM" id="SSF53756">
    <property type="entry name" value="UDP-Glycosyltransferase/glycogen phosphorylase"/>
    <property type="match status" value="1"/>
</dbReference>
<name>A0ABU9K1Q2_9BACI</name>
<reference evidence="2 3" key="1">
    <citation type="submission" date="2024-03" db="EMBL/GenBank/DDBJ databases">
        <title>Bacilli Hybrid Assemblies.</title>
        <authorList>
            <person name="Kovac J."/>
        </authorList>
    </citation>
    <scope>NUCLEOTIDE SEQUENCE [LARGE SCALE GENOMIC DNA]</scope>
    <source>
        <strain evidence="2 3">FSL M8-0022</strain>
    </source>
</reference>
<dbReference type="InterPro" id="IPR019896">
    <property type="entry name" value="Polysacch_pyruvyl_Trfase_CsaB"/>
</dbReference>
<protein>
    <submittedName>
        <fullName evidence="2">Polysaccharide pyruvyl transferase CsaB</fullName>
    </submittedName>
</protein>
<evidence type="ECO:0000259" key="1">
    <source>
        <dbReference type="Pfam" id="PF04230"/>
    </source>
</evidence>
<dbReference type="InterPro" id="IPR007345">
    <property type="entry name" value="Polysacch_pyruvyl_Trfase"/>
</dbReference>
<evidence type="ECO:0000313" key="3">
    <source>
        <dbReference type="Proteomes" id="UP001459714"/>
    </source>
</evidence>
<dbReference type="RefSeq" id="WP_342020793.1">
    <property type="nucleotide sequence ID" value="NZ_JBBYAK010000001.1"/>
</dbReference>
<dbReference type="NCBIfam" id="TIGR03609">
    <property type="entry name" value="S_layer_CsaB"/>
    <property type="match status" value="1"/>
</dbReference>
<keyword evidence="2" id="KW-0808">Transferase</keyword>
<dbReference type="PANTHER" id="PTHR36836">
    <property type="entry name" value="COLANIC ACID BIOSYNTHESIS PROTEIN WCAK"/>
    <property type="match status" value="1"/>
</dbReference>